<sequence length="306" mass="33026">MACVFMIFTGLAVNKAKILLNLYSDYPGAPCSTEATRTLALDIKTEILVPPKRPPALTFAKRSKIGSHLCVKHQLALPFFKAQSPVDIQAHQGMSTPNAEATQYLNDILSDLDNTSEPGRDWRESADLATSVINEMQGNTPPLALGENDLVTFGNIQTIILGNIPDIIATTNEVRGDCVSESRSTKSELMILENTQNICVRISRRHLPFSLVPCLSCIDFLRRLLNNLTNAVVSAAPPDMSSETMNLMITMQSNINSALNLPTTSLPTEAPNSSITLSISSTNAIQFQVSPVFPISGGISAIQIGA</sequence>
<keyword evidence="2" id="KW-1185">Reference proteome</keyword>
<comment type="caution">
    <text evidence="1">The sequence shown here is derived from an EMBL/GenBank/DDBJ whole genome shotgun (WGS) entry which is preliminary data.</text>
</comment>
<accession>A0AAV5AEW4</accession>
<gene>
    <name evidence="1" type="ORF">Clacol_005914</name>
</gene>
<name>A0AAV5AEW4_9AGAM</name>
<organism evidence="1 2">
    <name type="scientific">Clathrus columnatus</name>
    <dbReference type="NCBI Taxonomy" id="1419009"/>
    <lineage>
        <taxon>Eukaryota</taxon>
        <taxon>Fungi</taxon>
        <taxon>Dikarya</taxon>
        <taxon>Basidiomycota</taxon>
        <taxon>Agaricomycotina</taxon>
        <taxon>Agaricomycetes</taxon>
        <taxon>Phallomycetidae</taxon>
        <taxon>Phallales</taxon>
        <taxon>Clathraceae</taxon>
        <taxon>Clathrus</taxon>
    </lineage>
</organism>
<reference evidence="1" key="1">
    <citation type="submission" date="2021-10" db="EMBL/GenBank/DDBJ databases">
        <title>De novo Genome Assembly of Clathrus columnatus (Basidiomycota, Fungi) Using Illumina and Nanopore Sequence Data.</title>
        <authorList>
            <person name="Ogiso-Tanaka E."/>
            <person name="Itagaki H."/>
            <person name="Hosoya T."/>
            <person name="Hosaka K."/>
        </authorList>
    </citation>
    <scope>NUCLEOTIDE SEQUENCE</scope>
    <source>
        <strain evidence="1">MO-923</strain>
    </source>
</reference>
<dbReference type="EMBL" id="BPWL01000006">
    <property type="protein sequence ID" value="GJJ11678.1"/>
    <property type="molecule type" value="Genomic_DNA"/>
</dbReference>
<dbReference type="AlphaFoldDB" id="A0AAV5AEW4"/>
<dbReference type="Proteomes" id="UP001050691">
    <property type="component" value="Unassembled WGS sequence"/>
</dbReference>
<protein>
    <submittedName>
        <fullName evidence="1">Uncharacterized protein</fullName>
    </submittedName>
</protein>
<evidence type="ECO:0000313" key="1">
    <source>
        <dbReference type="EMBL" id="GJJ11678.1"/>
    </source>
</evidence>
<proteinExistence type="predicted"/>
<evidence type="ECO:0000313" key="2">
    <source>
        <dbReference type="Proteomes" id="UP001050691"/>
    </source>
</evidence>